<evidence type="ECO:0000313" key="2">
    <source>
        <dbReference type="Proteomes" id="UP001500552"/>
    </source>
</evidence>
<comment type="caution">
    <text evidence="1">The sequence shown here is derived from an EMBL/GenBank/DDBJ whole genome shotgun (WGS) entry which is preliminary data.</text>
</comment>
<dbReference type="Proteomes" id="UP001500552">
    <property type="component" value="Unassembled WGS sequence"/>
</dbReference>
<evidence type="ECO:0000313" key="1">
    <source>
        <dbReference type="EMBL" id="GAA4434546.1"/>
    </source>
</evidence>
<proteinExistence type="predicted"/>
<protein>
    <submittedName>
        <fullName evidence="1">Uncharacterized protein</fullName>
    </submittedName>
</protein>
<reference evidence="2" key="1">
    <citation type="journal article" date="2019" name="Int. J. Syst. Evol. Microbiol.">
        <title>The Global Catalogue of Microorganisms (GCM) 10K type strain sequencing project: providing services to taxonomists for standard genome sequencing and annotation.</title>
        <authorList>
            <consortium name="The Broad Institute Genomics Platform"/>
            <consortium name="The Broad Institute Genome Sequencing Center for Infectious Disease"/>
            <person name="Wu L."/>
            <person name="Ma J."/>
        </authorList>
    </citation>
    <scope>NUCLEOTIDE SEQUENCE [LARGE SCALE GENOMIC DNA]</scope>
    <source>
        <strain evidence="2">JCM 17926</strain>
    </source>
</reference>
<organism evidence="1 2">
    <name type="scientific">Pontibacter saemangeumensis</name>
    <dbReference type="NCBI Taxonomy" id="1084525"/>
    <lineage>
        <taxon>Bacteria</taxon>
        <taxon>Pseudomonadati</taxon>
        <taxon>Bacteroidota</taxon>
        <taxon>Cytophagia</taxon>
        <taxon>Cytophagales</taxon>
        <taxon>Hymenobacteraceae</taxon>
        <taxon>Pontibacter</taxon>
    </lineage>
</organism>
<name>A0ABP8LT19_9BACT</name>
<keyword evidence="2" id="KW-1185">Reference proteome</keyword>
<dbReference type="EMBL" id="BAABHC010000014">
    <property type="protein sequence ID" value="GAA4434546.1"/>
    <property type="molecule type" value="Genomic_DNA"/>
</dbReference>
<sequence length="83" mass="9633">MYRRKEESRHSSFVKNGEDIEFEDPGFHALAYGIAQGPHEFSYTLTNAGLELTFASDSYILEVLFENEHRWLRGRALLTPRRG</sequence>
<accession>A0ABP8LT19</accession>
<dbReference type="RefSeq" id="WP_345159581.1">
    <property type="nucleotide sequence ID" value="NZ_BAABHC010000014.1"/>
</dbReference>
<gene>
    <name evidence="1" type="ORF">GCM10023188_25600</name>
</gene>